<evidence type="ECO:0000256" key="7">
    <source>
        <dbReference type="HAMAP-Rule" id="MF_00736"/>
    </source>
</evidence>
<evidence type="ECO:0000256" key="5">
    <source>
        <dbReference type="ARBA" id="ARBA00022980"/>
    </source>
</evidence>
<keyword evidence="6 7" id="KW-0687">Ribonucleoprotein</keyword>
<reference evidence="12" key="1">
    <citation type="journal article" date="2019" name="Int. J. Syst. Evol. Microbiol.">
        <title>The Global Catalogue of Microorganisms (GCM) 10K type strain sequencing project: providing services to taxonomists for standard genome sequencing and annotation.</title>
        <authorList>
            <consortium name="The Broad Institute Genomics Platform"/>
            <consortium name="The Broad Institute Genome Sequencing Center for Infectious Disease"/>
            <person name="Wu L."/>
            <person name="Ma J."/>
        </authorList>
    </citation>
    <scope>NUCLEOTIDE SEQUENCE [LARGE SCALE GENOMIC DNA]</scope>
    <source>
        <strain evidence="12">JCM 12165</strain>
    </source>
</reference>
<dbReference type="PANTHER" id="PTHR11661">
    <property type="entry name" value="60S RIBOSOMAL PROTEIN L12"/>
    <property type="match status" value="1"/>
</dbReference>
<dbReference type="HAMAP" id="MF_00736">
    <property type="entry name" value="Ribosomal_uL11"/>
    <property type="match status" value="1"/>
</dbReference>
<feature type="domain" description="Large ribosomal subunit protein uL11 C-terminal" evidence="9">
    <location>
        <begin position="71"/>
        <end position="136"/>
    </location>
</feature>
<accession>A0ABW4FFH5</accession>
<keyword evidence="12" id="KW-1185">Reference proteome</keyword>
<dbReference type="Gene3D" id="3.30.1550.10">
    <property type="entry name" value="Ribosomal protein L11/L12, N-terminal domain"/>
    <property type="match status" value="1"/>
</dbReference>
<comment type="similarity">
    <text evidence="1 7 8">Belongs to the universal ribosomal protein uL11 family.</text>
</comment>
<evidence type="ECO:0000256" key="8">
    <source>
        <dbReference type="RuleBase" id="RU003978"/>
    </source>
</evidence>
<dbReference type="GO" id="GO:0005840">
    <property type="term" value="C:ribosome"/>
    <property type="evidence" value="ECO:0007669"/>
    <property type="project" value="UniProtKB-KW"/>
</dbReference>
<evidence type="ECO:0000256" key="4">
    <source>
        <dbReference type="ARBA" id="ARBA00022884"/>
    </source>
</evidence>
<name>A0ABW4FFH5_9PSEU</name>
<evidence type="ECO:0000256" key="1">
    <source>
        <dbReference type="ARBA" id="ARBA00010537"/>
    </source>
</evidence>
<keyword evidence="4 7" id="KW-0694">RNA-binding</keyword>
<keyword evidence="2 7" id="KW-0488">Methylation</keyword>
<comment type="caution">
    <text evidence="11">The sequence shown here is derived from an EMBL/GenBank/DDBJ whole genome shotgun (WGS) entry which is preliminary data.</text>
</comment>
<dbReference type="SUPFAM" id="SSF54747">
    <property type="entry name" value="Ribosomal L11/L12e N-terminal domain"/>
    <property type="match status" value="1"/>
</dbReference>
<dbReference type="InterPro" id="IPR036769">
    <property type="entry name" value="Ribosomal_uL11_C_sf"/>
</dbReference>
<comment type="subunit">
    <text evidence="7">Part of the ribosomal stalk of the 50S ribosomal subunit. Interacts with L10 and the large rRNA to form the base of the stalk. L10 forms an elongated spine to which L12 dimers bind in a sequential fashion forming a multimeric L10(L12)X complex.</text>
</comment>
<dbReference type="Proteomes" id="UP001597145">
    <property type="component" value="Unassembled WGS sequence"/>
</dbReference>
<evidence type="ECO:0000256" key="6">
    <source>
        <dbReference type="ARBA" id="ARBA00023274"/>
    </source>
</evidence>
<dbReference type="InterPro" id="IPR036796">
    <property type="entry name" value="Ribosomal_uL11_N_sf"/>
</dbReference>
<keyword evidence="3 7" id="KW-0699">rRNA-binding</keyword>
<comment type="function">
    <text evidence="7">Forms part of the ribosomal stalk which helps the ribosome interact with GTP-bound translation factors.</text>
</comment>
<sequence>MPPKRQVHQVTLQLTAGSAPVADLGKMLGQTGVNLVEVKRRYDEMSAPQRGDVVPVVVTVFDDRSFTLALRTPPTAFLIRRALNRKGSARPGTEPAGTLTRDALRSIALRKMPDLNTTDLDVAMRTIAGTARSMGVLAE</sequence>
<evidence type="ECO:0000259" key="10">
    <source>
        <dbReference type="Pfam" id="PF03946"/>
    </source>
</evidence>
<evidence type="ECO:0000313" key="12">
    <source>
        <dbReference type="Proteomes" id="UP001597145"/>
    </source>
</evidence>
<dbReference type="SMART" id="SM00649">
    <property type="entry name" value="RL11"/>
    <property type="match status" value="1"/>
</dbReference>
<evidence type="ECO:0000256" key="2">
    <source>
        <dbReference type="ARBA" id="ARBA00022481"/>
    </source>
</evidence>
<comment type="PTM">
    <text evidence="7">One or more lysine residues are methylated.</text>
</comment>
<dbReference type="InterPro" id="IPR020783">
    <property type="entry name" value="Ribosomal_uL11_C"/>
</dbReference>
<dbReference type="InterPro" id="IPR020784">
    <property type="entry name" value="Ribosomal_uL11_N"/>
</dbReference>
<dbReference type="InterPro" id="IPR000911">
    <property type="entry name" value="Ribosomal_uL11"/>
</dbReference>
<dbReference type="CDD" id="cd00349">
    <property type="entry name" value="Ribosomal_L11"/>
    <property type="match status" value="1"/>
</dbReference>
<evidence type="ECO:0000256" key="3">
    <source>
        <dbReference type="ARBA" id="ARBA00022730"/>
    </source>
</evidence>
<evidence type="ECO:0000313" key="11">
    <source>
        <dbReference type="EMBL" id="MFD1527962.1"/>
    </source>
</evidence>
<dbReference type="Gene3D" id="1.10.10.250">
    <property type="entry name" value="Ribosomal protein L11, C-terminal domain"/>
    <property type="match status" value="1"/>
</dbReference>
<keyword evidence="5 7" id="KW-0689">Ribosomal protein</keyword>
<dbReference type="Pfam" id="PF00298">
    <property type="entry name" value="Ribosomal_L11"/>
    <property type="match status" value="1"/>
</dbReference>
<dbReference type="Pfam" id="PF03946">
    <property type="entry name" value="Ribosomal_L11_N"/>
    <property type="match status" value="1"/>
</dbReference>
<feature type="domain" description="Large ribosomal subunit protein uL11 N-terminal" evidence="10">
    <location>
        <begin position="10"/>
        <end position="66"/>
    </location>
</feature>
<dbReference type="EMBL" id="JBHUCP010000001">
    <property type="protein sequence ID" value="MFD1527962.1"/>
    <property type="molecule type" value="Genomic_DNA"/>
</dbReference>
<dbReference type="RefSeq" id="WP_343971933.1">
    <property type="nucleotide sequence ID" value="NZ_BAAAJG010000003.1"/>
</dbReference>
<proteinExistence type="inferred from homology"/>
<organism evidence="11 12">
    <name type="scientific">Pseudonocardia aurantiaca</name>
    <dbReference type="NCBI Taxonomy" id="75290"/>
    <lineage>
        <taxon>Bacteria</taxon>
        <taxon>Bacillati</taxon>
        <taxon>Actinomycetota</taxon>
        <taxon>Actinomycetes</taxon>
        <taxon>Pseudonocardiales</taxon>
        <taxon>Pseudonocardiaceae</taxon>
        <taxon>Pseudonocardia</taxon>
    </lineage>
</organism>
<gene>
    <name evidence="7" type="primary">rplK</name>
    <name evidence="11" type="ORF">ACFSCY_00740</name>
</gene>
<protein>
    <recommendedName>
        <fullName evidence="7">Large ribosomal subunit protein uL11</fullName>
    </recommendedName>
</protein>
<dbReference type="PANTHER" id="PTHR11661:SF1">
    <property type="entry name" value="LARGE RIBOSOMAL SUBUNIT PROTEIN UL11M"/>
    <property type="match status" value="1"/>
</dbReference>
<dbReference type="SUPFAM" id="SSF46906">
    <property type="entry name" value="Ribosomal protein L11, C-terminal domain"/>
    <property type="match status" value="1"/>
</dbReference>
<evidence type="ECO:0000259" key="9">
    <source>
        <dbReference type="Pfam" id="PF00298"/>
    </source>
</evidence>